<feature type="region of interest" description="Disordered" evidence="4">
    <location>
        <begin position="269"/>
        <end position="288"/>
    </location>
</feature>
<dbReference type="GeneID" id="68291419"/>
<reference evidence="5 6" key="1">
    <citation type="submission" date="2021-01" db="EMBL/GenBank/DDBJ databases">
        <title>Cercospora kikuchii MAFF 305040 whole genome shotgun sequence.</title>
        <authorList>
            <person name="Kashiwa T."/>
            <person name="Suzuki T."/>
        </authorList>
    </citation>
    <scope>NUCLEOTIDE SEQUENCE [LARGE SCALE GENOMIC DNA]</scope>
    <source>
        <strain evidence="5 6">MAFF 305040</strain>
    </source>
</reference>
<evidence type="ECO:0000256" key="3">
    <source>
        <dbReference type="ARBA" id="ARBA00023002"/>
    </source>
</evidence>
<dbReference type="AlphaFoldDB" id="A0A9P3CQF8"/>
<dbReference type="InterPro" id="IPR036291">
    <property type="entry name" value="NAD(P)-bd_dom_sf"/>
</dbReference>
<dbReference type="PANTHER" id="PTHR43669">
    <property type="entry name" value="5-KETO-D-GLUCONATE 5-REDUCTASE"/>
    <property type="match status" value="1"/>
</dbReference>
<dbReference type="Proteomes" id="UP000825890">
    <property type="component" value="Unassembled WGS sequence"/>
</dbReference>
<gene>
    <name evidence="5" type="ORF">CKM354_000584400</name>
</gene>
<dbReference type="InterPro" id="IPR002347">
    <property type="entry name" value="SDR_fam"/>
</dbReference>
<protein>
    <submittedName>
        <fullName evidence="5">Uncharacterized protein</fullName>
    </submittedName>
</protein>
<comment type="similarity">
    <text evidence="1">Belongs to the short-chain dehydrogenases/reductases (SDR) family.</text>
</comment>
<dbReference type="PRINTS" id="PR00081">
    <property type="entry name" value="GDHRDH"/>
</dbReference>
<evidence type="ECO:0000256" key="4">
    <source>
        <dbReference type="SAM" id="MobiDB-lite"/>
    </source>
</evidence>
<evidence type="ECO:0000256" key="1">
    <source>
        <dbReference type="ARBA" id="ARBA00006484"/>
    </source>
</evidence>
<dbReference type="PROSITE" id="PS00061">
    <property type="entry name" value="ADH_SHORT"/>
    <property type="match status" value="1"/>
</dbReference>
<name>A0A9P3CQF8_9PEZI</name>
<dbReference type="SUPFAM" id="SSF51735">
    <property type="entry name" value="NAD(P)-binding Rossmann-fold domains"/>
    <property type="match status" value="1"/>
</dbReference>
<dbReference type="InterPro" id="IPR020904">
    <property type="entry name" value="Sc_DH/Rdtase_CS"/>
</dbReference>
<proteinExistence type="inferred from homology"/>
<dbReference type="EMBL" id="BOLY01000003">
    <property type="protein sequence ID" value="GIZ42583.1"/>
    <property type="molecule type" value="Genomic_DNA"/>
</dbReference>
<dbReference type="GO" id="GO:0016491">
    <property type="term" value="F:oxidoreductase activity"/>
    <property type="evidence" value="ECO:0007669"/>
    <property type="project" value="UniProtKB-KW"/>
</dbReference>
<keyword evidence="2" id="KW-0521">NADP</keyword>
<keyword evidence="6" id="KW-1185">Reference proteome</keyword>
<keyword evidence="3" id="KW-0560">Oxidoreductase</keyword>
<dbReference type="PANTHER" id="PTHR43669:SF11">
    <property type="entry name" value="SHORT-CHAIN DEHYDROGENASE_OXIDOREDUCTASE"/>
    <property type="match status" value="1"/>
</dbReference>
<dbReference type="RefSeq" id="XP_044657070.1">
    <property type="nucleotide sequence ID" value="XM_044801135.1"/>
</dbReference>
<organism evidence="5 6">
    <name type="scientific">Cercospora kikuchii</name>
    <dbReference type="NCBI Taxonomy" id="84275"/>
    <lineage>
        <taxon>Eukaryota</taxon>
        <taxon>Fungi</taxon>
        <taxon>Dikarya</taxon>
        <taxon>Ascomycota</taxon>
        <taxon>Pezizomycotina</taxon>
        <taxon>Dothideomycetes</taxon>
        <taxon>Dothideomycetidae</taxon>
        <taxon>Mycosphaerellales</taxon>
        <taxon>Mycosphaerellaceae</taxon>
        <taxon>Cercospora</taxon>
    </lineage>
</organism>
<feature type="compositionally biased region" description="Polar residues" evidence="4">
    <location>
        <begin position="269"/>
        <end position="279"/>
    </location>
</feature>
<evidence type="ECO:0000313" key="5">
    <source>
        <dbReference type="EMBL" id="GIZ42583.1"/>
    </source>
</evidence>
<comment type="caution">
    <text evidence="5">The sequence shown here is derived from an EMBL/GenBank/DDBJ whole genome shotgun (WGS) entry which is preliminary data.</text>
</comment>
<dbReference type="OrthoDB" id="37659at2759"/>
<evidence type="ECO:0000256" key="2">
    <source>
        <dbReference type="ARBA" id="ARBA00022857"/>
    </source>
</evidence>
<dbReference type="Gene3D" id="3.40.50.720">
    <property type="entry name" value="NAD(P)-binding Rossmann-like Domain"/>
    <property type="match status" value="1"/>
</dbReference>
<accession>A0A9P3CQF8</accession>
<sequence>MPFQYKKVLVLGATSGIGWAMAKKFLDEGSSVIAVGRRAENLKKFAEEHGAGGKVDTAVFDITDLKGIPKFVSDITSKHADLDCIFLNSGMQRHLNWKDPENVDLDVLETEFTTNYLSYMHLTKAFLPVLQEKAPQETALVYTTSGLALAPIVYCPNYCASKAALHHMVMMLRLQMKEIESNVKIIEVLPPAVQTELHDDKHQPEFQGKGRHIGMPLRDFVEEAYAGLAAGTEQIPVQMTKRNFDTWEQERQKNVSTVKSFSAPYYRTSGRTHYSTSGQRPRCRSLSA</sequence>
<dbReference type="Pfam" id="PF00106">
    <property type="entry name" value="adh_short"/>
    <property type="match status" value="1"/>
</dbReference>
<evidence type="ECO:0000313" key="6">
    <source>
        <dbReference type="Proteomes" id="UP000825890"/>
    </source>
</evidence>